<protein>
    <recommendedName>
        <fullName evidence="3">HAD family hydrolase</fullName>
    </recommendedName>
</protein>
<evidence type="ECO:0000313" key="1">
    <source>
        <dbReference type="EMBL" id="OEO31915.1"/>
    </source>
</evidence>
<dbReference type="EMBL" id="LAJE02000112">
    <property type="protein sequence ID" value="OEO31915.1"/>
    <property type="molecule type" value="Genomic_DNA"/>
</dbReference>
<dbReference type="GO" id="GO:0016791">
    <property type="term" value="F:phosphatase activity"/>
    <property type="evidence" value="ECO:0007669"/>
    <property type="project" value="TreeGrafter"/>
</dbReference>
<name>A0A1E5XTK5_9HYPH</name>
<dbReference type="OrthoDB" id="148966at2"/>
<dbReference type="Gene3D" id="3.40.50.1000">
    <property type="entry name" value="HAD superfamily/HAD-like"/>
    <property type="match status" value="2"/>
</dbReference>
<dbReference type="GO" id="GO:0005737">
    <property type="term" value="C:cytoplasm"/>
    <property type="evidence" value="ECO:0007669"/>
    <property type="project" value="TreeGrafter"/>
</dbReference>
<dbReference type="Pfam" id="PF13344">
    <property type="entry name" value="Hydrolase_6"/>
    <property type="match status" value="1"/>
</dbReference>
<dbReference type="InterPro" id="IPR023214">
    <property type="entry name" value="HAD_sf"/>
</dbReference>
<evidence type="ECO:0008006" key="3">
    <source>
        <dbReference type="Google" id="ProtNLM"/>
    </source>
</evidence>
<gene>
    <name evidence="1" type="ORF">VW23_000095</name>
</gene>
<dbReference type="PANTHER" id="PTHR19288:SF46">
    <property type="entry name" value="HALOACID DEHALOGENASE-LIKE HYDROLASE DOMAIN-CONTAINING PROTEIN 2"/>
    <property type="match status" value="1"/>
</dbReference>
<comment type="caution">
    <text evidence="1">The sequence shown here is derived from an EMBL/GenBank/DDBJ whole genome shotgun (WGS) entry which is preliminary data.</text>
</comment>
<keyword evidence="2" id="KW-1185">Reference proteome</keyword>
<dbReference type="Proteomes" id="UP000095463">
    <property type="component" value="Unassembled WGS sequence"/>
</dbReference>
<reference evidence="1 2" key="1">
    <citation type="journal article" date="2015" name="Genome Announc.">
        <title>Genome Assemblies of Three Soil-Associated Devosia species: D. insulae, D. limi, and D. soli.</title>
        <authorList>
            <person name="Hassan Y.I."/>
            <person name="Lepp D."/>
            <person name="Zhou T."/>
        </authorList>
    </citation>
    <scope>NUCLEOTIDE SEQUENCE [LARGE SCALE GENOMIC DNA]</scope>
    <source>
        <strain evidence="1 2">DS-56</strain>
    </source>
</reference>
<dbReference type="InterPro" id="IPR036412">
    <property type="entry name" value="HAD-like_sf"/>
</dbReference>
<dbReference type="RefSeq" id="WP_069908912.1">
    <property type="nucleotide sequence ID" value="NZ_LAJE02000112.1"/>
</dbReference>
<proteinExistence type="predicted"/>
<dbReference type="SUPFAM" id="SSF56784">
    <property type="entry name" value="HAD-like"/>
    <property type="match status" value="1"/>
</dbReference>
<evidence type="ECO:0000313" key="2">
    <source>
        <dbReference type="Proteomes" id="UP000095463"/>
    </source>
</evidence>
<dbReference type="Pfam" id="PF13242">
    <property type="entry name" value="Hydrolase_like"/>
    <property type="match status" value="1"/>
</dbReference>
<organism evidence="1 2">
    <name type="scientific">Devosia insulae DS-56</name>
    <dbReference type="NCBI Taxonomy" id="1116389"/>
    <lineage>
        <taxon>Bacteria</taxon>
        <taxon>Pseudomonadati</taxon>
        <taxon>Pseudomonadota</taxon>
        <taxon>Alphaproteobacteria</taxon>
        <taxon>Hyphomicrobiales</taxon>
        <taxon>Devosiaceae</taxon>
        <taxon>Devosia</taxon>
    </lineage>
</organism>
<sequence>MLPNVHSARGYLIDLDGTLMSGRHLLPGARELLSRLEGRFAIVSNDSEHTPLQLMSRFADLGIVIPADRIILAGTCALETIARRQPRARVMVLGSTPLRAYARRLGLDVDQPETDVVLVARDRRFNYGKLAAAAEAMARGAELVVACPDTTHPGPSGQPVPEAGALAAAVLACAGPVPHTVIGKPEPALFRLGCERLGIAPEEGVMIGDNPLTDGAGSRALGMTFWQAVPGGLNEALRELTSA</sequence>
<accession>A0A1E5XTK5</accession>
<dbReference type="InterPro" id="IPR006357">
    <property type="entry name" value="HAD-SF_hydro_IIA"/>
</dbReference>
<dbReference type="PANTHER" id="PTHR19288">
    <property type="entry name" value="4-NITROPHENYLPHOSPHATASE-RELATED"/>
    <property type="match status" value="1"/>
</dbReference>
<dbReference type="AlphaFoldDB" id="A0A1E5XTK5"/>